<evidence type="ECO:0000256" key="3">
    <source>
        <dbReference type="PROSITE-ProRule" id="PRU00284"/>
    </source>
</evidence>
<evidence type="ECO:0000256" key="4">
    <source>
        <dbReference type="SAM" id="Phobius"/>
    </source>
</evidence>
<dbReference type="SUPFAM" id="SSF58104">
    <property type="entry name" value="Methyl-accepting chemotaxis protein (MCP) signaling domain"/>
    <property type="match status" value="1"/>
</dbReference>
<keyword evidence="7" id="KW-1185">Reference proteome</keyword>
<dbReference type="Gene3D" id="1.10.287.950">
    <property type="entry name" value="Methyl-accepting chemotaxis protein"/>
    <property type="match status" value="1"/>
</dbReference>
<protein>
    <submittedName>
        <fullName evidence="6">Methyl-accepting chemotaxis protein</fullName>
    </submittedName>
</protein>
<feature type="transmembrane region" description="Helical" evidence="4">
    <location>
        <begin position="324"/>
        <end position="347"/>
    </location>
</feature>
<dbReference type="InterPro" id="IPR004089">
    <property type="entry name" value="MCPsignal_dom"/>
</dbReference>
<dbReference type="Pfam" id="PF00015">
    <property type="entry name" value="MCPsignal"/>
    <property type="match status" value="1"/>
</dbReference>
<sequence>MKIFNINLSTKIILSFGLIGFLFIGMVLFSFVNGKQVISGLTLINNESSPVISFSSKTNELVKATEPLILKLLESETNEQYKQTSNKLTANNQQIVSTLHDFGELNLSREFSTVVDETLLQLKNNMQEVEANSLLLIEKQSQIVNAIESTHSIVLTLDALLEKIAPLLSDTLIELEDEATISIVNEVNASVISGMLIIEKTANAQSLEALANSNQQFVSWQNQHSSLLPSLIFASNDGFYQNFVRRLSELTLSLLDAIEGEQGLLSIQKKRLAAIKQQKADFATLKEQTESASVLTGLLLDKSFAQNKKLATDINESTQSQNNISIVVGIFILLCIIVLSTTMTRLIRRSIKQFMGELDALSNGVLRNIPASKSNDEFGKLNNYLIKVINNLKQTVLDIEDSSKKVEESVESVVNTSQNTLDIVNQQKDELDMVATALVEMSCTANEVAEHTEKTHDAVINAVELSKNGRQSVLDNHQSIEQVASQTKLTLSAINNLHNGVKSIQNIVDTITEIADQTNLLALNAAIEAARAGEQGRGFSVVADEVRTLATRTQRSTLEIQEKISTMILDSKMTVDATTKSEGLVNESLKQAKLADEMIASFESKMSEVQDLSYLISTATEEQAVTVTELDKNINKIAMLANDTNSKAESAKDEATSQIFIAKNLQENVAKFVFER</sequence>
<evidence type="ECO:0000313" key="6">
    <source>
        <dbReference type="EMBL" id="MEL0660250.1"/>
    </source>
</evidence>
<evidence type="ECO:0000256" key="1">
    <source>
        <dbReference type="ARBA" id="ARBA00004370"/>
    </source>
</evidence>
<reference evidence="6 7" key="1">
    <citation type="submission" date="2024-02" db="EMBL/GenBank/DDBJ databases">
        <title>Bacteria isolated from the canopy kelp, Nereocystis luetkeana.</title>
        <authorList>
            <person name="Pfister C.A."/>
            <person name="Younker I.T."/>
            <person name="Light S.H."/>
        </authorList>
    </citation>
    <scope>NUCLEOTIDE SEQUENCE [LARGE SCALE GENOMIC DNA]</scope>
    <source>
        <strain evidence="6 7">TI.2.07</strain>
    </source>
</reference>
<keyword evidence="4" id="KW-0472">Membrane</keyword>
<dbReference type="Proteomes" id="UP001366060">
    <property type="component" value="Unassembled WGS sequence"/>
</dbReference>
<accession>A0ABU9HEN1</accession>
<dbReference type="PANTHER" id="PTHR32089">
    <property type="entry name" value="METHYL-ACCEPTING CHEMOTAXIS PROTEIN MCPB"/>
    <property type="match status" value="1"/>
</dbReference>
<proteinExistence type="predicted"/>
<name>A0ABU9HEN1_9GAMM</name>
<dbReference type="EMBL" id="JBAKBA010000037">
    <property type="protein sequence ID" value="MEL0660250.1"/>
    <property type="molecule type" value="Genomic_DNA"/>
</dbReference>
<keyword evidence="4" id="KW-0812">Transmembrane</keyword>
<comment type="caution">
    <text evidence="6">The sequence shown here is derived from an EMBL/GenBank/DDBJ whole genome shotgun (WGS) entry which is preliminary data.</text>
</comment>
<dbReference type="PANTHER" id="PTHR32089:SF70">
    <property type="entry name" value="ENERGY TAXIS MODULATING METHYL ACCEPTING SENSORY TRANSDUCER"/>
    <property type="match status" value="1"/>
</dbReference>
<dbReference type="SMART" id="SM00283">
    <property type="entry name" value="MA"/>
    <property type="match status" value="1"/>
</dbReference>
<keyword evidence="2 3" id="KW-0807">Transducer</keyword>
<comment type="subcellular location">
    <subcellularLocation>
        <location evidence="1">Membrane</location>
    </subcellularLocation>
</comment>
<evidence type="ECO:0000256" key="2">
    <source>
        <dbReference type="ARBA" id="ARBA00023224"/>
    </source>
</evidence>
<organism evidence="6 7">
    <name type="scientific">Psychromonas arctica</name>
    <dbReference type="NCBI Taxonomy" id="168275"/>
    <lineage>
        <taxon>Bacteria</taxon>
        <taxon>Pseudomonadati</taxon>
        <taxon>Pseudomonadota</taxon>
        <taxon>Gammaproteobacteria</taxon>
        <taxon>Alteromonadales</taxon>
        <taxon>Psychromonadaceae</taxon>
        <taxon>Psychromonas</taxon>
    </lineage>
</organism>
<gene>
    <name evidence="6" type="ORF">V6255_14020</name>
</gene>
<feature type="domain" description="Methyl-accepting transducer" evidence="5">
    <location>
        <begin position="402"/>
        <end position="638"/>
    </location>
</feature>
<evidence type="ECO:0000313" key="7">
    <source>
        <dbReference type="Proteomes" id="UP001366060"/>
    </source>
</evidence>
<evidence type="ECO:0000259" key="5">
    <source>
        <dbReference type="PROSITE" id="PS50111"/>
    </source>
</evidence>
<dbReference type="RefSeq" id="WP_341628717.1">
    <property type="nucleotide sequence ID" value="NZ_JBAKBA010000037.1"/>
</dbReference>
<feature type="transmembrane region" description="Helical" evidence="4">
    <location>
        <begin position="12"/>
        <end position="32"/>
    </location>
</feature>
<keyword evidence="4" id="KW-1133">Transmembrane helix</keyword>
<dbReference type="PROSITE" id="PS50111">
    <property type="entry name" value="CHEMOTAXIS_TRANSDUC_2"/>
    <property type="match status" value="1"/>
</dbReference>